<dbReference type="SMART" id="SM00387">
    <property type="entry name" value="HATPase_c"/>
    <property type="match status" value="1"/>
</dbReference>
<gene>
    <name evidence="13" type="ORF">MNBD_GAMMA15-1597</name>
</gene>
<evidence type="ECO:0000256" key="5">
    <source>
        <dbReference type="ARBA" id="ARBA00022840"/>
    </source>
</evidence>
<dbReference type="SMART" id="SM00091">
    <property type="entry name" value="PAS"/>
    <property type="match status" value="1"/>
</dbReference>
<evidence type="ECO:0000256" key="10">
    <source>
        <dbReference type="ARBA" id="ARBA00042313"/>
    </source>
</evidence>
<dbReference type="InterPro" id="IPR004358">
    <property type="entry name" value="Sig_transdc_His_kin-like_C"/>
</dbReference>
<dbReference type="InterPro" id="IPR036097">
    <property type="entry name" value="HisK_dim/P_sf"/>
</dbReference>
<evidence type="ECO:0000256" key="3">
    <source>
        <dbReference type="ARBA" id="ARBA00022741"/>
    </source>
</evidence>
<dbReference type="Pfam" id="PF00512">
    <property type="entry name" value="HisKA"/>
    <property type="match status" value="1"/>
</dbReference>
<feature type="domain" description="Histidine kinase" evidence="12">
    <location>
        <begin position="140"/>
        <end position="350"/>
    </location>
</feature>
<evidence type="ECO:0000256" key="8">
    <source>
        <dbReference type="ARBA" id="ARBA00037696"/>
    </source>
</evidence>
<dbReference type="PROSITE" id="PS50109">
    <property type="entry name" value="HIS_KIN"/>
    <property type="match status" value="1"/>
</dbReference>
<keyword evidence="2 13" id="KW-0808">Transferase</keyword>
<name>A0A3B0YHK2_9ZZZZ</name>
<dbReference type="InterPro" id="IPR000014">
    <property type="entry name" value="PAS"/>
</dbReference>
<dbReference type="InterPro" id="IPR036890">
    <property type="entry name" value="HATPase_C_sf"/>
</dbReference>
<proteinExistence type="predicted"/>
<dbReference type="PRINTS" id="PR00344">
    <property type="entry name" value="BCTRLSENSOR"/>
</dbReference>
<keyword evidence="5" id="KW-0067">ATP-binding</keyword>
<keyword evidence="6" id="KW-0902">Two-component regulatory system</keyword>
<dbReference type="CDD" id="cd00082">
    <property type="entry name" value="HisKA"/>
    <property type="match status" value="1"/>
</dbReference>
<dbReference type="InterPro" id="IPR035965">
    <property type="entry name" value="PAS-like_dom_sf"/>
</dbReference>
<comment type="function">
    <text evidence="8">Member of the two-component regulatory system NtrB/NtrC, which controls expression of the nitrogen-regulated (ntr) genes in response to nitrogen limitation. Under conditions of nitrogen limitation, NtrB autophosphorylates and transfers the phosphoryl group to NtrC. In the presence of nitrogen, acts as a phosphatase that dephosphorylates and inactivates NtrC.</text>
</comment>
<dbReference type="SUPFAM" id="SSF55874">
    <property type="entry name" value="ATPase domain of HSP90 chaperone/DNA topoisomerase II/histidine kinase"/>
    <property type="match status" value="1"/>
</dbReference>
<dbReference type="InterPro" id="IPR003594">
    <property type="entry name" value="HATPase_dom"/>
</dbReference>
<dbReference type="SMART" id="SM00388">
    <property type="entry name" value="HisKA"/>
    <property type="match status" value="1"/>
</dbReference>
<reference evidence="13" key="1">
    <citation type="submission" date="2018-06" db="EMBL/GenBank/DDBJ databases">
        <authorList>
            <person name="Zhirakovskaya E."/>
        </authorList>
    </citation>
    <scope>NUCLEOTIDE SEQUENCE</scope>
</reference>
<evidence type="ECO:0000256" key="9">
    <source>
        <dbReference type="ARBA" id="ARBA00039567"/>
    </source>
</evidence>
<accession>A0A3B0YHK2</accession>
<dbReference type="SUPFAM" id="SSF55785">
    <property type="entry name" value="PYP-like sensor domain (PAS domain)"/>
    <property type="match status" value="1"/>
</dbReference>
<protein>
    <recommendedName>
        <fullName evidence="9">Sensory histidine kinase/phosphatase NtrB</fullName>
    </recommendedName>
    <alternativeName>
        <fullName evidence="10">Nitrogen regulation protein NR(II)</fullName>
    </alternativeName>
    <alternativeName>
        <fullName evidence="11">Nitrogen regulator II</fullName>
    </alternativeName>
</protein>
<evidence type="ECO:0000313" key="13">
    <source>
        <dbReference type="EMBL" id="VAW76240.1"/>
    </source>
</evidence>
<dbReference type="GO" id="GO:0000155">
    <property type="term" value="F:phosphorelay sensor kinase activity"/>
    <property type="evidence" value="ECO:0007669"/>
    <property type="project" value="InterPro"/>
</dbReference>
<dbReference type="SUPFAM" id="SSF47384">
    <property type="entry name" value="Homodimeric domain of signal transducing histidine kinase"/>
    <property type="match status" value="1"/>
</dbReference>
<keyword evidence="1" id="KW-0597">Phosphoprotein</keyword>
<evidence type="ECO:0000259" key="12">
    <source>
        <dbReference type="PROSITE" id="PS50109"/>
    </source>
</evidence>
<dbReference type="PANTHER" id="PTHR43065:SF16">
    <property type="entry name" value="SENSORY HISTIDINE KINASE_PHOSPHATASE NTRB"/>
    <property type="match status" value="1"/>
</dbReference>
<evidence type="ECO:0000256" key="1">
    <source>
        <dbReference type="ARBA" id="ARBA00022553"/>
    </source>
</evidence>
<keyword evidence="4" id="KW-0418">Kinase</keyword>
<keyword evidence="7" id="KW-0535">Nitrogen fixation</keyword>
<dbReference type="Gene3D" id="3.30.450.20">
    <property type="entry name" value="PAS domain"/>
    <property type="match status" value="1"/>
</dbReference>
<organism evidence="13">
    <name type="scientific">hydrothermal vent metagenome</name>
    <dbReference type="NCBI Taxonomy" id="652676"/>
    <lineage>
        <taxon>unclassified sequences</taxon>
        <taxon>metagenomes</taxon>
        <taxon>ecological metagenomes</taxon>
    </lineage>
</organism>
<dbReference type="EMBL" id="UOFN01000056">
    <property type="protein sequence ID" value="VAW76240.1"/>
    <property type="molecule type" value="Genomic_DNA"/>
</dbReference>
<keyword evidence="3" id="KW-0547">Nucleotide-binding</keyword>
<dbReference type="PANTHER" id="PTHR43065">
    <property type="entry name" value="SENSOR HISTIDINE KINASE"/>
    <property type="match status" value="1"/>
</dbReference>
<dbReference type="Pfam" id="PF02518">
    <property type="entry name" value="HATPase_c"/>
    <property type="match status" value="1"/>
</dbReference>
<dbReference type="InterPro" id="IPR003661">
    <property type="entry name" value="HisK_dim/P_dom"/>
</dbReference>
<evidence type="ECO:0000256" key="4">
    <source>
        <dbReference type="ARBA" id="ARBA00022777"/>
    </source>
</evidence>
<evidence type="ECO:0000256" key="11">
    <source>
        <dbReference type="ARBA" id="ARBA00043094"/>
    </source>
</evidence>
<dbReference type="Gene3D" id="1.10.287.130">
    <property type="match status" value="1"/>
</dbReference>
<dbReference type="InterPro" id="IPR013656">
    <property type="entry name" value="PAS_4"/>
</dbReference>
<dbReference type="InterPro" id="IPR005467">
    <property type="entry name" value="His_kinase_dom"/>
</dbReference>
<evidence type="ECO:0000256" key="7">
    <source>
        <dbReference type="ARBA" id="ARBA00023231"/>
    </source>
</evidence>
<evidence type="ECO:0000256" key="2">
    <source>
        <dbReference type="ARBA" id="ARBA00022679"/>
    </source>
</evidence>
<sequence>MPMSDKTQRVQPARLLELQNTAVLLLDGDLRLRYLNPAAENLFQVSHRQITGQPWSAVVRVSESVQKYLLDALNQQLSFTERELELNTASGQVMVVDFTVTATGPSELILEVVRRDRYIRIAHEEQLLMQQRAARELLRGMAHEIKNPLGGIRGAAQLLESELHEEEQKEYTQVIMREADRLRNLVDRMLGPNDLPRKQMINIHEVLEHVRSLVGAEENDTIQVVREYDPSIPELYADPEQLIQVVLNLMRNAAQSGADRITLRSRTQRQVTVGQQRYRLAVRIDIMDNGKGIDEAMKEQIFYPMVTGRAEGTGLGLSIAQSMVNRHNGIIEFTSEPGHTVFTIFIPLEDV</sequence>
<dbReference type="Gene3D" id="3.30.565.10">
    <property type="entry name" value="Histidine kinase-like ATPase, C-terminal domain"/>
    <property type="match status" value="1"/>
</dbReference>
<dbReference type="AlphaFoldDB" id="A0A3B0YHK2"/>
<dbReference type="GO" id="GO:0005524">
    <property type="term" value="F:ATP binding"/>
    <property type="evidence" value="ECO:0007669"/>
    <property type="project" value="UniProtKB-KW"/>
</dbReference>
<dbReference type="Pfam" id="PF08448">
    <property type="entry name" value="PAS_4"/>
    <property type="match status" value="1"/>
</dbReference>
<dbReference type="NCBIfam" id="NF008293">
    <property type="entry name" value="PRK11073.1"/>
    <property type="match status" value="1"/>
</dbReference>
<evidence type="ECO:0000256" key="6">
    <source>
        <dbReference type="ARBA" id="ARBA00023012"/>
    </source>
</evidence>